<accession>A0ABT0E924</accession>
<organism evidence="1 2">
    <name type="scientific">Alcanivorax quisquiliarum</name>
    <dbReference type="NCBI Taxonomy" id="2933565"/>
    <lineage>
        <taxon>Bacteria</taxon>
        <taxon>Pseudomonadati</taxon>
        <taxon>Pseudomonadota</taxon>
        <taxon>Gammaproteobacteria</taxon>
        <taxon>Oceanospirillales</taxon>
        <taxon>Alcanivoracaceae</taxon>
        <taxon>Alcanivorax</taxon>
    </lineage>
</organism>
<keyword evidence="2" id="KW-1185">Reference proteome</keyword>
<reference evidence="1" key="1">
    <citation type="submission" date="2022-04" db="EMBL/GenBank/DDBJ databases">
        <title>Alcanivorax sp. CY1518 draft genome sequence.</title>
        <authorList>
            <person name="Zhao G."/>
            <person name="An M."/>
        </authorList>
    </citation>
    <scope>NUCLEOTIDE SEQUENCE</scope>
    <source>
        <strain evidence="1">CY1518</strain>
    </source>
</reference>
<proteinExistence type="predicted"/>
<gene>
    <name evidence="1" type="ORF">MU846_11475</name>
</gene>
<dbReference type="RefSeq" id="WP_246952854.1">
    <property type="nucleotide sequence ID" value="NZ_JALKII010000007.1"/>
</dbReference>
<name>A0ABT0E924_9GAMM</name>
<comment type="caution">
    <text evidence="1">The sequence shown here is derived from an EMBL/GenBank/DDBJ whole genome shotgun (WGS) entry which is preliminary data.</text>
</comment>
<dbReference type="EMBL" id="JALKII010000007">
    <property type="protein sequence ID" value="MCK0538331.1"/>
    <property type="molecule type" value="Genomic_DNA"/>
</dbReference>
<protein>
    <submittedName>
        <fullName evidence="1">Uncharacterized protein</fullName>
    </submittedName>
</protein>
<sequence>MHAATIDASVADRAYGLAACAADRVLGVYDAYGSYAHRVFLTKHITRIRLQRAISLATSNMQRLIDVLDQAIQFVAQHCELIPVDARRQQPFSSMAELLNGALYSLEALRNQNIDGADELYRLGAQARNKAGRIASMLRQMEAPAAIFQSDFDRGALPELAGQATQALDQQIKH</sequence>
<evidence type="ECO:0000313" key="1">
    <source>
        <dbReference type="EMBL" id="MCK0538331.1"/>
    </source>
</evidence>
<evidence type="ECO:0000313" key="2">
    <source>
        <dbReference type="Proteomes" id="UP001165524"/>
    </source>
</evidence>
<dbReference type="Proteomes" id="UP001165524">
    <property type="component" value="Unassembled WGS sequence"/>
</dbReference>